<dbReference type="PANTHER" id="PTHR11738">
    <property type="entry name" value="MHC CLASS I NK CELL RECEPTOR"/>
    <property type="match status" value="1"/>
</dbReference>
<proteinExistence type="predicted"/>
<keyword evidence="8" id="KW-1015">Disulfide bond</keyword>
<keyword evidence="2" id="KW-1003">Cell membrane</keyword>
<evidence type="ECO:0000259" key="12">
    <source>
        <dbReference type="Pfam" id="PF00047"/>
    </source>
</evidence>
<dbReference type="GO" id="GO:0032396">
    <property type="term" value="F:inhibitory MHC class I receptor activity"/>
    <property type="evidence" value="ECO:0007669"/>
    <property type="project" value="TreeGrafter"/>
</dbReference>
<evidence type="ECO:0000256" key="3">
    <source>
        <dbReference type="ARBA" id="ARBA00022692"/>
    </source>
</evidence>
<dbReference type="GO" id="GO:0002764">
    <property type="term" value="P:immune response-regulating signaling pathway"/>
    <property type="evidence" value="ECO:0007669"/>
    <property type="project" value="TreeGrafter"/>
</dbReference>
<dbReference type="GO" id="GO:0005886">
    <property type="term" value="C:plasma membrane"/>
    <property type="evidence" value="ECO:0007669"/>
    <property type="project" value="UniProtKB-SubCell"/>
</dbReference>
<organism evidence="13 14">
    <name type="scientific">Marmota monax</name>
    <name type="common">Woodchuck</name>
    <dbReference type="NCBI Taxonomy" id="9995"/>
    <lineage>
        <taxon>Eukaryota</taxon>
        <taxon>Metazoa</taxon>
        <taxon>Chordata</taxon>
        <taxon>Craniata</taxon>
        <taxon>Vertebrata</taxon>
        <taxon>Euteleostomi</taxon>
        <taxon>Mammalia</taxon>
        <taxon>Eutheria</taxon>
        <taxon>Euarchontoglires</taxon>
        <taxon>Glires</taxon>
        <taxon>Rodentia</taxon>
        <taxon>Sciuromorpha</taxon>
        <taxon>Sciuridae</taxon>
        <taxon>Xerinae</taxon>
        <taxon>Marmotini</taxon>
        <taxon>Marmota</taxon>
    </lineage>
</organism>
<protein>
    <recommendedName>
        <fullName evidence="12">Immunoglobulin-like beta-sandwich domain-containing protein</fullName>
    </recommendedName>
</protein>
<evidence type="ECO:0000256" key="1">
    <source>
        <dbReference type="ARBA" id="ARBA00004162"/>
    </source>
</evidence>
<accession>A0A5E4D3Y2</accession>
<feature type="compositionally biased region" description="Polar residues" evidence="11">
    <location>
        <begin position="1"/>
        <end position="10"/>
    </location>
</feature>
<evidence type="ECO:0000256" key="9">
    <source>
        <dbReference type="ARBA" id="ARBA00023180"/>
    </source>
</evidence>
<evidence type="ECO:0000256" key="11">
    <source>
        <dbReference type="SAM" id="MobiDB-lite"/>
    </source>
</evidence>
<keyword evidence="5" id="KW-0677">Repeat</keyword>
<evidence type="ECO:0000256" key="8">
    <source>
        <dbReference type="ARBA" id="ARBA00023157"/>
    </source>
</evidence>
<evidence type="ECO:0000256" key="10">
    <source>
        <dbReference type="ARBA" id="ARBA00023319"/>
    </source>
</evidence>
<feature type="compositionally biased region" description="Polar residues" evidence="11">
    <location>
        <begin position="40"/>
        <end position="52"/>
    </location>
</feature>
<feature type="region of interest" description="Disordered" evidence="11">
    <location>
        <begin position="129"/>
        <end position="168"/>
    </location>
</feature>
<dbReference type="SUPFAM" id="SSF48726">
    <property type="entry name" value="Immunoglobulin"/>
    <property type="match status" value="1"/>
</dbReference>
<keyword evidence="14" id="KW-1185">Reference proteome</keyword>
<evidence type="ECO:0000256" key="7">
    <source>
        <dbReference type="ARBA" id="ARBA00023136"/>
    </source>
</evidence>
<name>A0A5E4D3Y2_MARMO</name>
<feature type="domain" description="Immunoglobulin-like beta-sandwich" evidence="12">
    <location>
        <begin position="47"/>
        <end position="122"/>
    </location>
</feature>
<evidence type="ECO:0000313" key="13">
    <source>
        <dbReference type="EMBL" id="VTJ88350.1"/>
    </source>
</evidence>
<dbReference type="InterPro" id="IPR050412">
    <property type="entry name" value="Ig-like_Receptors_ImmuneReg"/>
</dbReference>
<dbReference type="AlphaFoldDB" id="A0A5E4D3Y2"/>
<sequence length="320" mass="33482">MRQTESTGSSERGPGEVSAQNKLGPPSPSFLSLGQPPVTPSLSVQPGPTVSSGETVTLLCQSQIKMDTFLLCKEGAADPPLRLRAEYRAPWHQAEFSMRAVTPALGGTYRCYGSHSSSPYLLSRPSAPLDLVVSGPSGGPSPPPSGPTSPAGGPEDQPLTPTDPGPQSGLGRSLKILVGVSVPLLLLLLFLLQGHQCRGQCRKAGLSTAVTSPEATQGHQSPADEDPWAVTYVEVSHSRIGHGGLSTSSPESGIFLVMKDTSEGEDSLQTCQVAASEPPQDVTYAQLKDLKLRQETATPPSSQGQERPAESSVYATLAIH</sequence>
<reference evidence="13" key="1">
    <citation type="submission" date="2019-04" db="EMBL/GenBank/DDBJ databases">
        <authorList>
            <person name="Alioto T."/>
            <person name="Alioto T."/>
        </authorList>
    </citation>
    <scope>NUCLEOTIDE SEQUENCE [LARGE SCALE GENOMIC DNA]</scope>
</reference>
<keyword evidence="3" id="KW-0812">Transmembrane</keyword>
<comment type="subcellular location">
    <subcellularLocation>
        <location evidence="1">Cell membrane</location>
        <topology evidence="1">Single-pass membrane protein</topology>
    </subcellularLocation>
</comment>
<evidence type="ECO:0000256" key="6">
    <source>
        <dbReference type="ARBA" id="ARBA00022989"/>
    </source>
</evidence>
<dbReference type="EMBL" id="CABDUW010002925">
    <property type="protein sequence ID" value="VTJ88350.1"/>
    <property type="molecule type" value="Genomic_DNA"/>
</dbReference>
<evidence type="ECO:0000256" key="4">
    <source>
        <dbReference type="ARBA" id="ARBA00022729"/>
    </source>
</evidence>
<dbReference type="Proteomes" id="UP000335636">
    <property type="component" value="Unassembled WGS sequence"/>
</dbReference>
<evidence type="ECO:0000256" key="5">
    <source>
        <dbReference type="ARBA" id="ARBA00022737"/>
    </source>
</evidence>
<keyword evidence="7" id="KW-0472">Membrane</keyword>
<feature type="compositionally biased region" description="Polar residues" evidence="11">
    <location>
        <begin position="295"/>
        <end position="305"/>
    </location>
</feature>
<dbReference type="Pfam" id="PF00047">
    <property type="entry name" value="ig"/>
    <property type="match status" value="1"/>
</dbReference>
<dbReference type="Gene3D" id="2.60.40.10">
    <property type="entry name" value="Immunoglobulins"/>
    <property type="match status" value="1"/>
</dbReference>
<keyword evidence="4" id="KW-0732">Signal</keyword>
<dbReference type="PANTHER" id="PTHR11738:SF179">
    <property type="entry name" value="LEUKOCYTE IMMUNOGLOBULIN-LIKE RECEPTOR SUBFAMILY A MEMBER 5"/>
    <property type="match status" value="1"/>
</dbReference>
<keyword evidence="6" id="KW-1133">Transmembrane helix</keyword>
<evidence type="ECO:0000313" key="14">
    <source>
        <dbReference type="Proteomes" id="UP000335636"/>
    </source>
</evidence>
<evidence type="ECO:0000256" key="2">
    <source>
        <dbReference type="ARBA" id="ARBA00022475"/>
    </source>
</evidence>
<dbReference type="FunFam" id="2.60.40.10:FF:000049">
    <property type="entry name" value="Leukocyte immunoglobulin-like receptor subfamily B member 1"/>
    <property type="match status" value="1"/>
</dbReference>
<gene>
    <name evidence="13" type="ORF">MONAX_5E025607</name>
</gene>
<feature type="region of interest" description="Disordered" evidence="11">
    <location>
        <begin position="293"/>
        <end position="320"/>
    </location>
</feature>
<dbReference type="InterPro" id="IPR013151">
    <property type="entry name" value="Immunoglobulin_dom"/>
</dbReference>
<comment type="caution">
    <text evidence="13">The sequence shown here is derived from an EMBL/GenBank/DDBJ whole genome shotgun (WGS) entry which is preliminary data.</text>
</comment>
<dbReference type="InterPro" id="IPR036179">
    <property type="entry name" value="Ig-like_dom_sf"/>
</dbReference>
<dbReference type="GO" id="GO:0019221">
    <property type="term" value="P:cytokine-mediated signaling pathway"/>
    <property type="evidence" value="ECO:0007669"/>
    <property type="project" value="TreeGrafter"/>
</dbReference>
<feature type="region of interest" description="Disordered" evidence="11">
    <location>
        <begin position="1"/>
        <end position="52"/>
    </location>
</feature>
<keyword evidence="9" id="KW-0325">Glycoprotein</keyword>
<keyword evidence="10" id="KW-0393">Immunoglobulin domain</keyword>
<dbReference type="InterPro" id="IPR013783">
    <property type="entry name" value="Ig-like_fold"/>
</dbReference>